<dbReference type="CDD" id="cd17734">
    <property type="entry name" value="BRCT_Bard1_rpt1"/>
    <property type="match status" value="1"/>
</dbReference>
<dbReference type="Pfam" id="PF13923">
    <property type="entry name" value="zf-C3HC4_2"/>
    <property type="match status" value="1"/>
</dbReference>
<evidence type="ECO:0000259" key="12">
    <source>
        <dbReference type="PROSITE" id="PS50172"/>
    </source>
</evidence>
<evidence type="ECO:0000259" key="13">
    <source>
        <dbReference type="PROSITE" id="PS51805"/>
    </source>
</evidence>
<keyword evidence="7" id="KW-0234">DNA repair</keyword>
<keyword evidence="8" id="KW-0539">Nucleus</keyword>
<dbReference type="PANTHER" id="PTHR13763">
    <property type="entry name" value="BREAST CANCER TYPE 1 SUSCEPTIBILITY PROTEIN BRCA1"/>
    <property type="match status" value="1"/>
</dbReference>
<feature type="domain" description="BRCT" evidence="12">
    <location>
        <begin position="952"/>
        <end position="1069"/>
    </location>
</feature>
<dbReference type="InterPro" id="IPR034732">
    <property type="entry name" value="EPHD"/>
</dbReference>
<feature type="region of interest" description="Disordered" evidence="10">
    <location>
        <begin position="795"/>
        <end position="829"/>
    </location>
</feature>
<feature type="region of interest" description="Disordered" evidence="10">
    <location>
        <begin position="93"/>
        <end position="155"/>
    </location>
</feature>
<dbReference type="Gene3D" id="3.30.40.10">
    <property type="entry name" value="Zinc/RING finger domain, C3HC4 (zinc finger)"/>
    <property type="match status" value="2"/>
</dbReference>
<keyword evidence="3" id="KW-0677">Repeat</keyword>
<dbReference type="Pfam" id="PF00533">
    <property type="entry name" value="BRCT"/>
    <property type="match status" value="1"/>
</dbReference>
<dbReference type="InterPro" id="IPR013083">
    <property type="entry name" value="Znf_RING/FYVE/PHD"/>
</dbReference>
<dbReference type="SUPFAM" id="SSF57850">
    <property type="entry name" value="RING/U-box"/>
    <property type="match status" value="1"/>
</dbReference>
<feature type="compositionally biased region" description="Polar residues" evidence="10">
    <location>
        <begin position="807"/>
        <end position="829"/>
    </location>
</feature>
<keyword evidence="5 9" id="KW-0863">Zinc-finger</keyword>
<evidence type="ECO:0000256" key="7">
    <source>
        <dbReference type="ARBA" id="ARBA00023204"/>
    </source>
</evidence>
<reference evidence="15" key="1">
    <citation type="journal article" date="2013" name="Science">
        <title>The Amborella genome and the evolution of flowering plants.</title>
        <authorList>
            <consortium name="Amborella Genome Project"/>
        </authorList>
    </citation>
    <scope>NUCLEOTIDE SEQUENCE [LARGE SCALE GENOMIC DNA]</scope>
</reference>
<dbReference type="eggNOG" id="KOG4362">
    <property type="taxonomic scope" value="Eukaryota"/>
</dbReference>
<evidence type="ECO:0000259" key="11">
    <source>
        <dbReference type="PROSITE" id="PS50089"/>
    </source>
</evidence>
<dbReference type="STRING" id="13333.W1NUC9"/>
<comment type="subcellular location">
    <subcellularLocation>
        <location evidence="1">Nucleus</location>
    </subcellularLocation>
</comment>
<proteinExistence type="predicted"/>
<evidence type="ECO:0008006" key="16">
    <source>
        <dbReference type="Google" id="ProtNLM"/>
    </source>
</evidence>
<feature type="region of interest" description="Disordered" evidence="10">
    <location>
        <begin position="500"/>
        <end position="555"/>
    </location>
</feature>
<name>W1NUC9_AMBTC</name>
<dbReference type="GO" id="GO:0000724">
    <property type="term" value="P:double-strand break repair via homologous recombination"/>
    <property type="evidence" value="ECO:0000318"/>
    <property type="project" value="GO_Central"/>
</dbReference>
<dbReference type="InterPro" id="IPR001357">
    <property type="entry name" value="BRCT_dom"/>
</dbReference>
<dbReference type="GO" id="GO:0070531">
    <property type="term" value="C:BRCA1-A complex"/>
    <property type="evidence" value="ECO:0000318"/>
    <property type="project" value="GO_Central"/>
</dbReference>
<dbReference type="InterPro" id="IPR031099">
    <property type="entry name" value="BRCA1-associated"/>
</dbReference>
<evidence type="ECO:0000256" key="1">
    <source>
        <dbReference type="ARBA" id="ARBA00004123"/>
    </source>
</evidence>
<dbReference type="PROSITE" id="PS50172">
    <property type="entry name" value="BRCT"/>
    <property type="match status" value="2"/>
</dbReference>
<evidence type="ECO:0000313" key="14">
    <source>
        <dbReference type="EMBL" id="ERM99177.1"/>
    </source>
</evidence>
<evidence type="ECO:0000256" key="3">
    <source>
        <dbReference type="ARBA" id="ARBA00022737"/>
    </source>
</evidence>
<keyword evidence="6" id="KW-0862">Zinc</keyword>
<dbReference type="GO" id="GO:0004842">
    <property type="term" value="F:ubiquitin-protein transferase activity"/>
    <property type="evidence" value="ECO:0000318"/>
    <property type="project" value="GO_Central"/>
</dbReference>
<dbReference type="HOGENOM" id="CLU_004218_0_0_1"/>
<evidence type="ECO:0000256" key="10">
    <source>
        <dbReference type="SAM" id="MobiDB-lite"/>
    </source>
</evidence>
<dbReference type="Gene3D" id="3.40.50.10190">
    <property type="entry name" value="BRCT domain"/>
    <property type="match status" value="2"/>
</dbReference>
<dbReference type="Pfam" id="PF13771">
    <property type="entry name" value="zf-HC5HC2H"/>
    <property type="match status" value="1"/>
</dbReference>
<feature type="compositionally biased region" description="Polar residues" evidence="10">
    <location>
        <begin position="500"/>
        <end position="511"/>
    </location>
</feature>
<dbReference type="GO" id="GO:0031436">
    <property type="term" value="C:BRCA1-BARD1 complex"/>
    <property type="evidence" value="ECO:0000318"/>
    <property type="project" value="GO_Central"/>
</dbReference>
<dbReference type="FunFam" id="3.30.40.10:FF:000352">
    <property type="entry name" value="Breast cancer associated RING 1"/>
    <property type="match status" value="1"/>
</dbReference>
<feature type="region of interest" description="Disordered" evidence="10">
    <location>
        <begin position="451"/>
        <end position="470"/>
    </location>
</feature>
<organism evidence="14 15">
    <name type="scientific">Amborella trichopoda</name>
    <dbReference type="NCBI Taxonomy" id="13333"/>
    <lineage>
        <taxon>Eukaryota</taxon>
        <taxon>Viridiplantae</taxon>
        <taxon>Streptophyta</taxon>
        <taxon>Embryophyta</taxon>
        <taxon>Tracheophyta</taxon>
        <taxon>Spermatophyta</taxon>
        <taxon>Magnoliopsida</taxon>
        <taxon>Amborellales</taxon>
        <taxon>Amborellaceae</taxon>
        <taxon>Amborella</taxon>
    </lineage>
</organism>
<feature type="region of interest" description="Disordered" evidence="10">
    <location>
        <begin position="299"/>
        <end position="412"/>
    </location>
</feature>
<dbReference type="InterPro" id="IPR036420">
    <property type="entry name" value="BRCT_dom_sf"/>
</dbReference>
<dbReference type="SUPFAM" id="SSF52113">
    <property type="entry name" value="BRCT domain"/>
    <property type="match status" value="2"/>
</dbReference>
<dbReference type="SMART" id="SM00249">
    <property type="entry name" value="PHD"/>
    <property type="match status" value="1"/>
</dbReference>
<feature type="domain" description="BRCT" evidence="12">
    <location>
        <begin position="846"/>
        <end position="931"/>
    </location>
</feature>
<feature type="domain" description="RING-type" evidence="11">
    <location>
        <begin position="16"/>
        <end position="54"/>
    </location>
</feature>
<gene>
    <name evidence="14" type="ORF">AMTR_s00092p00067800</name>
</gene>
<dbReference type="AlphaFoldDB" id="W1NUC9"/>
<evidence type="ECO:0000256" key="5">
    <source>
        <dbReference type="ARBA" id="ARBA00022771"/>
    </source>
</evidence>
<feature type="region of interest" description="Disordered" evidence="10">
    <location>
        <begin position="232"/>
        <end position="277"/>
    </location>
</feature>
<evidence type="ECO:0000256" key="2">
    <source>
        <dbReference type="ARBA" id="ARBA00022723"/>
    </source>
</evidence>
<dbReference type="InterPro" id="IPR001841">
    <property type="entry name" value="Znf_RING"/>
</dbReference>
<evidence type="ECO:0000256" key="6">
    <source>
        <dbReference type="ARBA" id="ARBA00022833"/>
    </source>
</evidence>
<feature type="compositionally biased region" description="Basic and acidic residues" evidence="10">
    <location>
        <begin position="388"/>
        <end position="408"/>
    </location>
</feature>
<feature type="compositionally biased region" description="Polar residues" evidence="10">
    <location>
        <begin position="306"/>
        <end position="317"/>
    </location>
</feature>
<dbReference type="GO" id="GO:0045944">
    <property type="term" value="P:positive regulation of transcription by RNA polymerase II"/>
    <property type="evidence" value="ECO:0000318"/>
    <property type="project" value="GO_Central"/>
</dbReference>
<evidence type="ECO:0000256" key="8">
    <source>
        <dbReference type="ARBA" id="ARBA00023242"/>
    </source>
</evidence>
<dbReference type="SMART" id="SM00184">
    <property type="entry name" value="RING"/>
    <property type="match status" value="1"/>
</dbReference>
<keyword evidence="4" id="KW-0227">DNA damage</keyword>
<dbReference type="SMART" id="SM00292">
    <property type="entry name" value="BRCT"/>
    <property type="match status" value="2"/>
</dbReference>
<feature type="domain" description="PHD-type" evidence="13">
    <location>
        <begin position="670"/>
        <end position="790"/>
    </location>
</feature>
<dbReference type="Gramene" id="ERM99177">
    <property type="protein sequence ID" value="ERM99177"/>
    <property type="gene ID" value="AMTR_s00092p00067800"/>
</dbReference>
<keyword evidence="15" id="KW-1185">Reference proteome</keyword>
<feature type="compositionally biased region" description="Basic residues" evidence="10">
    <location>
        <begin position="512"/>
        <end position="524"/>
    </location>
</feature>
<dbReference type="Proteomes" id="UP000017836">
    <property type="component" value="Unassembled WGS sequence"/>
</dbReference>
<dbReference type="PROSITE" id="PS50089">
    <property type="entry name" value="ZF_RING_2"/>
    <property type="match status" value="1"/>
</dbReference>
<feature type="compositionally biased region" description="Basic residues" evidence="10">
    <location>
        <begin position="117"/>
        <end position="129"/>
    </location>
</feature>
<dbReference type="EMBL" id="KI395040">
    <property type="protein sequence ID" value="ERM99177.1"/>
    <property type="molecule type" value="Genomic_DNA"/>
</dbReference>
<dbReference type="PROSITE" id="PS00518">
    <property type="entry name" value="ZF_RING_1"/>
    <property type="match status" value="1"/>
</dbReference>
<dbReference type="PROSITE" id="PS51805">
    <property type="entry name" value="EPHD"/>
    <property type="match status" value="1"/>
</dbReference>
<evidence type="ECO:0000256" key="4">
    <source>
        <dbReference type="ARBA" id="ARBA00022763"/>
    </source>
</evidence>
<dbReference type="InterPro" id="IPR001965">
    <property type="entry name" value="Znf_PHD"/>
</dbReference>
<dbReference type="GO" id="GO:0008270">
    <property type="term" value="F:zinc ion binding"/>
    <property type="evidence" value="ECO:0007669"/>
    <property type="project" value="UniProtKB-KW"/>
</dbReference>
<protein>
    <recommendedName>
        <fullName evidence="16">RING-type E3 ubiquitin transferase BRCA1</fullName>
    </recommendedName>
</protein>
<dbReference type="GO" id="GO:0071480">
    <property type="term" value="P:cellular response to gamma radiation"/>
    <property type="evidence" value="ECO:0007669"/>
    <property type="project" value="EnsemblPlants"/>
</dbReference>
<dbReference type="PANTHER" id="PTHR13763:SF0">
    <property type="entry name" value="BREAST CANCER TYPE 1 SUSCEPTIBILITY PROTEIN"/>
    <property type="match status" value="1"/>
</dbReference>
<dbReference type="FunFam" id="3.40.50.10190:FF:000006">
    <property type="entry name" value="Breast cancer type 1 susceptibility protein homolog"/>
    <property type="match status" value="1"/>
</dbReference>
<dbReference type="KEGG" id="atr:18427207"/>
<keyword evidence="2" id="KW-0479">Metal-binding</keyword>
<evidence type="ECO:0000313" key="15">
    <source>
        <dbReference type="Proteomes" id="UP000017836"/>
    </source>
</evidence>
<dbReference type="InterPro" id="IPR017907">
    <property type="entry name" value="Znf_RING_CS"/>
</dbReference>
<dbReference type="OrthoDB" id="2384350at2759"/>
<feature type="compositionally biased region" description="Polar residues" evidence="10">
    <location>
        <begin position="360"/>
        <end position="375"/>
    </location>
</feature>
<evidence type="ECO:0000256" key="9">
    <source>
        <dbReference type="PROSITE-ProRule" id="PRU00175"/>
    </source>
</evidence>
<sequence length="1069" mass="119104">MADLDHLDKMGRELKCPICLSLLNSAVSLTCNHVFCNLCISKYMKTGSNCPVCKVPYHRREIRPAPHMDNLVSIYKSMEVASGVKIFVTQTAQATKEEEKPNKSSFVSDAPKETHKSHGNSKKQKRQSKRILQATDELPSEPSNPAKKRVQVSLYPPGSSETPILYKKISKCENKAANNEVEGNSPILKGKKQLISNGSYENNGSIVPKEKPIFDEKGNPIFSPFFWLRDEDDEEKPVSQQTENALVLETPPHGKPSFSDLKDSDDDISDKKEEQDAISKAADMFDSEMFEWTQRACSPELCPTPSELQQPQNNGIQDKSDFYVTCNSDFAESANLDPGDEKLDLCLPDSLHQQPEKSNSKLTTTKRTENCSSQLQKKHTRGSLKQPKNNETKDKAKDNAIHRAEDAKTPLFGHGGETLDVGLLDSLNQQTEICNSRRTITKLKQNSGGKVGKFFTRGSKRMSKPQHDEIKDPSVDVQNLIIEQGDKKLDAGRPDTLQQQAKIQNSKTTVTGRKRKSGSRAGKHSRVECTRVKKSQNNEVNDEAEINETHPSKDAKDPIFEHGDEKVDAAFPTSLHQEICDSKITTKRNKPSSEVGNKSIKGSKRLKTITEFFDVPSAGPMTNVAEKTVEMPKYSVSVLKPCLHRGISDDFKVNAEVHSTEDVIEIIHDRICCAFCQADSHSQVSGKILHHVNGKAVEADYKGMCSVIHAHKNCAEWAPNVYFMEDIAMNLECEVLRGRKIKCSSCGIKGATLGCYEKSCRKSFHFPCAKSLPQCRWDEENFVMLCPAHSSSKLPKEISKAERNKRNNSSSKMDPQPPSINQSGNASKSVSKKQWRWSCASSSKWVLCGSALNNAEKEVVSKLANMAGVSVLKAWHPNITHVIASTDENGACRRTLKVLMGIIEGKWIVKIDWIKACLMAMQPVNEDSYEISLDIHGIRDGPCNGRLRVSGKKPKLFNGYEFYFCGDFLASYKKYLQEMVTASAGTVLQRKPILKKRENSIENVTQTKKTFIIYSLELPEKSNSGQRALIMDRRRAEAHTIASGLGAQAIGHSWILDSIAACKLQNLHS</sequence>
<dbReference type="OMA" id="RRIKCAC"/>
<accession>W1NUC9</accession>
<feature type="compositionally biased region" description="Basic and acidic residues" evidence="10">
    <location>
        <begin position="795"/>
        <end position="805"/>
    </location>
</feature>